<organism evidence="1 2">
    <name type="scientific">Holotrichia oblita</name>
    <name type="common">Chafer beetle</name>
    <dbReference type="NCBI Taxonomy" id="644536"/>
    <lineage>
        <taxon>Eukaryota</taxon>
        <taxon>Metazoa</taxon>
        <taxon>Ecdysozoa</taxon>
        <taxon>Arthropoda</taxon>
        <taxon>Hexapoda</taxon>
        <taxon>Insecta</taxon>
        <taxon>Pterygota</taxon>
        <taxon>Neoptera</taxon>
        <taxon>Endopterygota</taxon>
        <taxon>Coleoptera</taxon>
        <taxon>Polyphaga</taxon>
        <taxon>Scarabaeiformia</taxon>
        <taxon>Scarabaeidae</taxon>
        <taxon>Melolonthinae</taxon>
        <taxon>Holotrichia</taxon>
    </lineage>
</organism>
<name>A0ACB9SP69_HOLOL</name>
<dbReference type="EMBL" id="CM043022">
    <property type="protein sequence ID" value="KAI4456396.1"/>
    <property type="molecule type" value="Genomic_DNA"/>
</dbReference>
<comment type="caution">
    <text evidence="1">The sequence shown here is derived from an EMBL/GenBank/DDBJ whole genome shotgun (WGS) entry which is preliminary data.</text>
</comment>
<protein>
    <submittedName>
        <fullName evidence="1">Ankyrin repeat and zinc finger domain-containing protein 1</fullName>
    </submittedName>
</protein>
<evidence type="ECO:0000313" key="1">
    <source>
        <dbReference type="EMBL" id="KAI4456396.1"/>
    </source>
</evidence>
<keyword evidence="2" id="KW-1185">Reference proteome</keyword>
<accession>A0ACB9SP69</accession>
<dbReference type="Proteomes" id="UP001056778">
    <property type="component" value="Chromosome 8"/>
</dbReference>
<proteinExistence type="predicted"/>
<gene>
    <name evidence="1" type="ORF">MML48_8g00012584</name>
</gene>
<sequence>MESYKVFDDKLQKLIHGGLYTILLEKEEKENEDVPMLVEDWTSKSTSLTCSYCRIEFTDANQHREHYKLDWHRYNLKLDLMSKPPITEEQFTDYTDDISSISGSESENEETLDTMATAQGKIFLRNVVGQVLGMYRCLLVGKKMDIDDYSALKSLQEFHKNNQWTVLMLGGGHFAGAVFKGDEPILHKTFHCYTVRAGQGGAQSARDNQTAGSHPKSAGASLRRYNETSLVQHVRDIIEIWKPEIAKSSLILYRAAGPYNRSVLFGGKTPLLDKQDPRLRTVPFSTRRPTFTEVKRIHEILSAVQVYGLYCESVETATRLFVRLKTMDQGEQQSRRCKTKLPNVNRAKSREVAERELPAPLDSVVHAEYHAYNALVKSKSPKKIQQLPQTKSEDDDSGDEELIMTEQTISFAESLKKFDDSLTFDDRNLNKKKKQPKKSKNQKLKEAEEARKKEVCEVIRAGDIERLQKILHASVEDNKDMMKVVNEKMGEDGNSLLHIASSSNQIGMISFLLDNGADVCAKNTKQQTPYTITQDKDVREMFKQFALDNPDKFNYNKANIPLNTLSQDDVVEKKRLQRKAKRQKEKEKKKENEIKKQEEIEKDRFLQLSDREKRALAAERRILNLNGMVISRCFLCASDMSGKVPFEYGANRFCSMECLKAHRLRSPVILST</sequence>
<reference evidence="1" key="1">
    <citation type="submission" date="2022-04" db="EMBL/GenBank/DDBJ databases">
        <title>Chromosome-scale genome assembly of Holotrichia oblita Faldermann.</title>
        <authorList>
            <person name="Rongchong L."/>
        </authorList>
    </citation>
    <scope>NUCLEOTIDE SEQUENCE</scope>
    <source>
        <strain evidence="1">81SQS9</strain>
    </source>
</reference>
<evidence type="ECO:0000313" key="2">
    <source>
        <dbReference type="Proteomes" id="UP001056778"/>
    </source>
</evidence>